<evidence type="ECO:0000313" key="2">
    <source>
        <dbReference type="Proteomes" id="UP001158066"/>
    </source>
</evidence>
<sequence>MQFHDKLDFLMNLTNVSNSALARHTLLDASYISRLRRGARKPAQQENYLLTMAGYFAAHCAAVYQQEALAKAMEQPLAQMGDKALLTDMIHQWLQTGSPEAADPVAGFLEGFSSFRFKKPPGSEVITAKEGEGGLSARARDTVDPKTGTQLFYDTEGKREAVLAFLDLVLARETPQTLLLFSDENLDWLKDQPTFTARWAQRLAQVVLKGNRIKIIHTISRDIDEMLSAIGEWLPIYMTGAIEPYYYPRIRDGIFRRTLFIAPGTAAVCATSVGEGTRGAVNFLVREPQAVAGLVAEFQGYAALCRPLMRIFTPGSGDAYVATLTEFEAEAAHAMIKTDTLSLTTMPQEVAALICTRLALPEREKLLADHAMRTRHFSRQLETNTFHELINLPRVEDLSAGKIRIGAIDLTGGLEAFYTPEEYRLHLMQIIELLNTHERYHVSLGYQRRAGGYTLYAREDVGVLVMKPSQPPAVFAINEGQMTASFWDYLMHEALRADEPHTQRRQVVEALKTMIRQIESSPANR</sequence>
<dbReference type="EMBL" id="FXUF01000004">
    <property type="protein sequence ID" value="SMP50932.1"/>
    <property type="molecule type" value="Genomic_DNA"/>
</dbReference>
<protein>
    <submittedName>
        <fullName evidence="1">Uncharacterized protein</fullName>
    </submittedName>
</protein>
<dbReference type="AlphaFoldDB" id="A0AA45WV26"/>
<keyword evidence="2" id="KW-1185">Reference proteome</keyword>
<evidence type="ECO:0000313" key="1">
    <source>
        <dbReference type="EMBL" id="SMP50932.1"/>
    </source>
</evidence>
<dbReference type="Proteomes" id="UP001158066">
    <property type="component" value="Unassembled WGS sequence"/>
</dbReference>
<accession>A0AA45WV26</accession>
<gene>
    <name evidence="1" type="ORF">SAMN06296020_10436</name>
</gene>
<organism evidence="1 2">
    <name type="scientific">Anoxynatronum buryatiense</name>
    <dbReference type="NCBI Taxonomy" id="489973"/>
    <lineage>
        <taxon>Bacteria</taxon>
        <taxon>Bacillati</taxon>
        <taxon>Bacillota</taxon>
        <taxon>Clostridia</taxon>
        <taxon>Eubacteriales</taxon>
        <taxon>Clostridiaceae</taxon>
        <taxon>Anoxynatronum</taxon>
    </lineage>
</organism>
<proteinExistence type="predicted"/>
<reference evidence="1" key="1">
    <citation type="submission" date="2017-05" db="EMBL/GenBank/DDBJ databases">
        <authorList>
            <person name="Varghese N."/>
            <person name="Submissions S."/>
        </authorList>
    </citation>
    <scope>NUCLEOTIDE SEQUENCE</scope>
    <source>
        <strain evidence="1">Su22</strain>
    </source>
</reference>
<name>A0AA45WV26_9CLOT</name>
<comment type="caution">
    <text evidence="1">The sequence shown here is derived from an EMBL/GenBank/DDBJ whole genome shotgun (WGS) entry which is preliminary data.</text>
</comment>